<dbReference type="RefSeq" id="WP_127486029.1">
    <property type="nucleotide sequence ID" value="NZ_CP022572.1"/>
</dbReference>
<reference evidence="1 2" key="1">
    <citation type="submission" date="2017-07" db="EMBL/GenBank/DDBJ databases">
        <title>The complete genome sequence of Bacillus mesonae strain H20-5, an efficient strain improving plant abiotic stress resistance.</title>
        <authorList>
            <person name="Kim S.Y."/>
            <person name="Song H."/>
            <person name="Sang M.K."/>
            <person name="Weon H.-Y."/>
            <person name="Song J."/>
        </authorList>
    </citation>
    <scope>NUCLEOTIDE SEQUENCE [LARGE SCALE GENOMIC DNA]</scope>
    <source>
        <strain evidence="1 2">H20-5</strain>
    </source>
</reference>
<dbReference type="OrthoDB" id="7869153at2"/>
<organism evidence="1 2">
    <name type="scientific">Neobacillus mesonae</name>
    <dbReference type="NCBI Taxonomy" id="1193713"/>
    <lineage>
        <taxon>Bacteria</taxon>
        <taxon>Bacillati</taxon>
        <taxon>Bacillota</taxon>
        <taxon>Bacilli</taxon>
        <taxon>Bacillales</taxon>
        <taxon>Bacillaceae</taxon>
        <taxon>Neobacillus</taxon>
    </lineage>
</organism>
<dbReference type="GO" id="GO:0005524">
    <property type="term" value="F:ATP binding"/>
    <property type="evidence" value="ECO:0007669"/>
    <property type="project" value="InterPro"/>
</dbReference>
<evidence type="ECO:0000313" key="2">
    <source>
        <dbReference type="Proteomes" id="UP000282892"/>
    </source>
</evidence>
<dbReference type="InterPro" id="IPR026838">
    <property type="entry name" value="YheC/D"/>
</dbReference>
<dbReference type="SUPFAM" id="SSF56059">
    <property type="entry name" value="Glutathione synthetase ATP-binding domain-like"/>
    <property type="match status" value="1"/>
</dbReference>
<gene>
    <name evidence="1" type="ORF">CHR53_07790</name>
</gene>
<dbReference type="Pfam" id="PF14398">
    <property type="entry name" value="ATPgrasp_YheCD"/>
    <property type="match status" value="1"/>
</dbReference>
<dbReference type="InterPro" id="IPR013815">
    <property type="entry name" value="ATP_grasp_subdomain_1"/>
</dbReference>
<dbReference type="EMBL" id="CP022572">
    <property type="protein sequence ID" value="AZU61165.1"/>
    <property type="molecule type" value="Genomic_DNA"/>
</dbReference>
<accession>A0A3Q9QTQ5</accession>
<protein>
    <recommendedName>
        <fullName evidence="3">ATP-grasp domain-containing protein</fullName>
    </recommendedName>
</protein>
<dbReference type="STRING" id="1193713.GCA_001636315_03999"/>
<keyword evidence="2" id="KW-1185">Reference proteome</keyword>
<name>A0A3Q9QTQ5_9BACI</name>
<dbReference type="KEGG" id="nmk:CHR53_07790"/>
<dbReference type="Gene3D" id="3.30.1490.20">
    <property type="entry name" value="ATP-grasp fold, A domain"/>
    <property type="match status" value="1"/>
</dbReference>
<evidence type="ECO:0008006" key="3">
    <source>
        <dbReference type="Google" id="ProtNLM"/>
    </source>
</evidence>
<sequence>MIAFGIMTLTPDSEISYLTEIAKSAKTFEMECFQFIPSQINPHTQRVYGKKFDPKSNQWVDDEFPIPSILYDRCFYGDDEHSKQCLPIVSWLKSRNDITFLGYGLPNKLELYESLKDTVLAPYLPPTQAVSGSDIIFKELETKEKIIIKPINGSQGHGIYYIKKNDKTFHVKTEKQKQIISRIFPNKVKLLKWLKPLITSKQYLLQPYLELFNQELQPFDIRILLQKNEQGNWGERGRGIRIGSTGGILSNLSAGGTATTFTEWLAAIPPKAADYICSELDYILGKLPQLLEDQFLPLFEIGIDIGIAKNGSIWILDLNSKPGRKVVLQTSPELKETLYHAPLFYAKHLYGTEKHERKSIYEKTLSH</sequence>
<dbReference type="Proteomes" id="UP000282892">
    <property type="component" value="Chromosome"/>
</dbReference>
<dbReference type="AlphaFoldDB" id="A0A3Q9QTQ5"/>
<evidence type="ECO:0000313" key="1">
    <source>
        <dbReference type="EMBL" id="AZU61165.1"/>
    </source>
</evidence>
<proteinExistence type="predicted"/>